<comment type="subcellular location">
    <subcellularLocation>
        <location evidence="1">Membrane</location>
        <topology evidence="1">Multi-pass membrane protein</topology>
    </subcellularLocation>
</comment>
<dbReference type="Proteomes" id="UP001279553">
    <property type="component" value="Unassembled WGS sequence"/>
</dbReference>
<evidence type="ECO:0000256" key="5">
    <source>
        <dbReference type="ARBA" id="ARBA00023136"/>
    </source>
</evidence>
<evidence type="ECO:0000313" key="8">
    <source>
        <dbReference type="Proteomes" id="UP001279553"/>
    </source>
</evidence>
<accession>A0AAW9DUL8</accession>
<evidence type="ECO:0000256" key="3">
    <source>
        <dbReference type="ARBA" id="ARBA00022692"/>
    </source>
</evidence>
<protein>
    <submittedName>
        <fullName evidence="7">TspO/MBR family protein</fullName>
    </submittedName>
</protein>
<dbReference type="FunFam" id="1.20.1260.100:FF:000001">
    <property type="entry name" value="translocator protein 2"/>
    <property type="match status" value="1"/>
</dbReference>
<evidence type="ECO:0000256" key="4">
    <source>
        <dbReference type="ARBA" id="ARBA00022989"/>
    </source>
</evidence>
<evidence type="ECO:0000256" key="2">
    <source>
        <dbReference type="ARBA" id="ARBA00007524"/>
    </source>
</evidence>
<sequence>MRQAEALSVSAGAVVAALVAGGRFGPGPGHPRTTAWYARLRKPDFTPPGLVYGIAWSALGGLLIYSGSRLLMAKPKPGKRTAVALWTANVVGIALWPAVFFGRKDLPGSVATAVGMSAVAAAAAAAAAKVDRKAGVASVPLIGWLAFASILDAEIWRRNRGGGRR</sequence>
<dbReference type="Gene3D" id="1.20.1260.100">
    <property type="entry name" value="TspO/MBR protein"/>
    <property type="match status" value="1"/>
</dbReference>
<feature type="transmembrane region" description="Helical" evidence="6">
    <location>
        <begin position="50"/>
        <end position="71"/>
    </location>
</feature>
<dbReference type="PIRSF" id="PIRSF005859">
    <property type="entry name" value="PBR"/>
    <property type="match status" value="1"/>
</dbReference>
<name>A0AAW9DUL8_ACIAO</name>
<evidence type="ECO:0000256" key="6">
    <source>
        <dbReference type="SAM" id="Phobius"/>
    </source>
</evidence>
<organism evidence="7 8">
    <name type="scientific">Acidiphilium acidophilum</name>
    <name type="common">Thiobacillus acidophilus</name>
    <dbReference type="NCBI Taxonomy" id="76588"/>
    <lineage>
        <taxon>Bacteria</taxon>
        <taxon>Pseudomonadati</taxon>
        <taxon>Pseudomonadota</taxon>
        <taxon>Alphaproteobacteria</taxon>
        <taxon>Acetobacterales</taxon>
        <taxon>Acidocellaceae</taxon>
        <taxon>Acidiphilium</taxon>
    </lineage>
</organism>
<dbReference type="CDD" id="cd15904">
    <property type="entry name" value="TSPO_MBR"/>
    <property type="match status" value="1"/>
</dbReference>
<evidence type="ECO:0000313" key="7">
    <source>
        <dbReference type="EMBL" id="MDX5931850.1"/>
    </source>
</evidence>
<dbReference type="AlphaFoldDB" id="A0AAW9DUL8"/>
<proteinExistence type="inferred from homology"/>
<evidence type="ECO:0000256" key="1">
    <source>
        <dbReference type="ARBA" id="ARBA00004141"/>
    </source>
</evidence>
<dbReference type="PANTHER" id="PTHR10057:SF0">
    <property type="entry name" value="TRANSLOCATOR PROTEIN"/>
    <property type="match status" value="1"/>
</dbReference>
<dbReference type="InterPro" id="IPR004307">
    <property type="entry name" value="TspO_MBR"/>
</dbReference>
<dbReference type="InterPro" id="IPR038330">
    <property type="entry name" value="TspO/MBR-related_sf"/>
</dbReference>
<dbReference type="EMBL" id="JAWXYB010000018">
    <property type="protein sequence ID" value="MDX5931850.1"/>
    <property type="molecule type" value="Genomic_DNA"/>
</dbReference>
<feature type="transmembrane region" description="Helical" evidence="6">
    <location>
        <begin position="134"/>
        <end position="151"/>
    </location>
</feature>
<dbReference type="PANTHER" id="PTHR10057">
    <property type="entry name" value="PERIPHERAL-TYPE BENZODIAZEPINE RECEPTOR"/>
    <property type="match status" value="1"/>
</dbReference>
<feature type="transmembrane region" description="Helical" evidence="6">
    <location>
        <begin position="108"/>
        <end position="127"/>
    </location>
</feature>
<dbReference type="RefSeq" id="WP_319614732.1">
    <property type="nucleotide sequence ID" value="NZ_JAWXYB010000018.1"/>
</dbReference>
<dbReference type="GO" id="GO:0033013">
    <property type="term" value="P:tetrapyrrole metabolic process"/>
    <property type="evidence" value="ECO:0007669"/>
    <property type="project" value="UniProtKB-ARBA"/>
</dbReference>
<comment type="similarity">
    <text evidence="2">Belongs to the TspO/BZRP family.</text>
</comment>
<gene>
    <name evidence="7" type="ORF">SIL87_13865</name>
</gene>
<keyword evidence="8" id="KW-1185">Reference proteome</keyword>
<dbReference type="GO" id="GO:0016020">
    <property type="term" value="C:membrane"/>
    <property type="evidence" value="ECO:0007669"/>
    <property type="project" value="UniProtKB-SubCell"/>
</dbReference>
<keyword evidence="5 6" id="KW-0472">Membrane</keyword>
<reference evidence="7 8" key="1">
    <citation type="submission" date="2023-11" db="EMBL/GenBank/DDBJ databases">
        <title>MicrobeMod: A computational toolkit for identifying prokaryotic methylation and restriction-modification with nanopore sequencing.</title>
        <authorList>
            <person name="Crits-Christoph A."/>
            <person name="Kang S.C."/>
            <person name="Lee H."/>
            <person name="Ostrov N."/>
        </authorList>
    </citation>
    <scope>NUCLEOTIDE SEQUENCE [LARGE SCALE GENOMIC DNA]</scope>
    <source>
        <strain evidence="7 8">DSMZ 700</strain>
    </source>
</reference>
<keyword evidence="3 6" id="KW-0812">Transmembrane</keyword>
<keyword evidence="4 6" id="KW-1133">Transmembrane helix</keyword>
<dbReference type="Pfam" id="PF03073">
    <property type="entry name" value="TspO_MBR"/>
    <property type="match status" value="1"/>
</dbReference>
<comment type="caution">
    <text evidence="7">The sequence shown here is derived from an EMBL/GenBank/DDBJ whole genome shotgun (WGS) entry which is preliminary data.</text>
</comment>
<feature type="transmembrane region" description="Helical" evidence="6">
    <location>
        <begin position="83"/>
        <end position="102"/>
    </location>
</feature>